<proteinExistence type="inferred from homology"/>
<dbReference type="OrthoDB" id="757982at2759"/>
<comment type="function">
    <text evidence="14">Transcriptional regulator that controls a genetic switch in male development. It is necessary and sufficient for initiating male sex determination by directing the development of supporting cell precursors (pre-Sertoli cells) as Sertoli rather than granulosa cells. Involved in different aspects of gene regulation including promoter activation or repression. Binds to the DNA consensus sequence 5'-[AT]AACAA[AT]-3'. SRY HMG box recognizes DNA by partial intercalation in the minor groove and promotes DNA bending. Also involved in pre-mRNA splicing. In male adult brain involved in the maintenance of motor functions of dopaminergic neurons.</text>
</comment>
<dbReference type="Proteomes" id="UP000085678">
    <property type="component" value="Unplaced"/>
</dbReference>
<evidence type="ECO:0000256" key="15">
    <source>
        <dbReference type="PROSITE-ProRule" id="PRU00267"/>
    </source>
</evidence>
<sequence length="625" mass="68932">MPQEDRTSGAPPVGSTPSKPPEGSTPNMPPEGSTPSIPPEDSTPIKPPVGSTPKVQPEGNTPKVPPEGSTPNKQPEGSTPSIPPEGSTPSIPQEGESEGEQLQEQQQVHPKSHADGSLPDDMDNTVKNAEADANLVPPKRPKNGFIRFSIQYRREIARRHPKLDNREISRMLGSKWRKMTKEDKKPYEVAFLEELKETKQKYPSWSYGPPRQRADSVADPMPCRLRPKRTLKLPPLTRSYTRKKKITKPSDSPPSKSTWVQCDRCSKWRCLPVTVDLQKLPHIWFCEYNPDIKFNGCYVPEESLREGSSRPSPKKLHSQDSPENLLLHSPENGSKGVVVSENVLHSSLPVSVQNIQKVTSQENLHTEKFERNLQNGVAVENVWKGTTAINLQSDIASNVTKNGMHTKSPQNVNCTADAFTGILTGHDQVLSNHPFLSHSSVKEERVASRGGHFRRNNLPVHKNHGISLQPSPCNPTEPHTVNLLHVSRPTQELVHSGTSQRNLHNNRNLHNGSFIGNLHNGTSNGTLYNGASSETGLHKESSVEAIPDGSPLPNGQEQSQVHSACDASDSGAIGVEDGLSYCGEELYDWLWVVNTNHSDSEDFVDVDGIQPSVLEIELPFDAEMM</sequence>
<feature type="region of interest" description="Disordered" evidence="16">
    <location>
        <begin position="1"/>
        <end position="143"/>
    </location>
</feature>
<dbReference type="PANTHER" id="PTHR10270">
    <property type="entry name" value="SOX TRANSCRIPTION FACTOR"/>
    <property type="match status" value="1"/>
</dbReference>
<evidence type="ECO:0000259" key="17">
    <source>
        <dbReference type="PROSITE" id="PS50118"/>
    </source>
</evidence>
<dbReference type="InterPro" id="IPR036910">
    <property type="entry name" value="HMG_box_dom_sf"/>
</dbReference>
<evidence type="ECO:0000256" key="7">
    <source>
        <dbReference type="ARBA" id="ARBA00022833"/>
    </source>
</evidence>
<keyword evidence="6" id="KW-0221">Differentiation</keyword>
<evidence type="ECO:0000256" key="2">
    <source>
        <dbReference type="ARBA" id="ARBA00005998"/>
    </source>
</evidence>
<dbReference type="GO" id="GO:0001228">
    <property type="term" value="F:DNA-binding transcription activator activity, RNA polymerase II-specific"/>
    <property type="evidence" value="ECO:0007669"/>
    <property type="project" value="TreeGrafter"/>
</dbReference>
<comment type="subcellular location">
    <subcellularLocation>
        <location evidence="1">Nucleus speckle</location>
    </subcellularLocation>
</comment>
<evidence type="ECO:0000256" key="9">
    <source>
        <dbReference type="ARBA" id="ARBA00022928"/>
    </source>
</evidence>
<dbReference type="GO" id="GO:0030154">
    <property type="term" value="P:cell differentiation"/>
    <property type="evidence" value="ECO:0007669"/>
    <property type="project" value="UniProtKB-KW"/>
</dbReference>
<evidence type="ECO:0000256" key="4">
    <source>
        <dbReference type="ARBA" id="ARBA00022723"/>
    </source>
</evidence>
<dbReference type="Pfam" id="PF07496">
    <property type="entry name" value="zf-CW"/>
    <property type="match status" value="1"/>
</dbReference>
<dbReference type="Gene3D" id="1.10.30.10">
    <property type="entry name" value="High mobility group box domain"/>
    <property type="match status" value="1"/>
</dbReference>
<evidence type="ECO:0000256" key="10">
    <source>
        <dbReference type="ARBA" id="ARBA00023125"/>
    </source>
</evidence>
<organism evidence="19 20">
    <name type="scientific">Lingula anatina</name>
    <name type="common">Brachiopod</name>
    <name type="synonym">Lingula unguis</name>
    <dbReference type="NCBI Taxonomy" id="7574"/>
    <lineage>
        <taxon>Eukaryota</taxon>
        <taxon>Metazoa</taxon>
        <taxon>Spiralia</taxon>
        <taxon>Lophotrochozoa</taxon>
        <taxon>Brachiopoda</taxon>
        <taxon>Linguliformea</taxon>
        <taxon>Lingulata</taxon>
        <taxon>Lingulida</taxon>
        <taxon>Linguloidea</taxon>
        <taxon>Lingulidae</taxon>
        <taxon>Lingula</taxon>
    </lineage>
</organism>
<evidence type="ECO:0000313" key="20">
    <source>
        <dbReference type="RefSeq" id="XP_013409840.1"/>
    </source>
</evidence>
<comment type="similarity">
    <text evidence="2">Belongs to the SRY family.</text>
</comment>
<keyword evidence="12" id="KW-0804">Transcription</keyword>
<dbReference type="KEGG" id="lak:106173297"/>
<keyword evidence="10 15" id="KW-0238">DNA-binding</keyword>
<protein>
    <recommendedName>
        <fullName evidence="3">Sex-determining region Y protein</fullName>
    </recommendedName>
    <alternativeName>
        <fullName evidence="13">Testis-determining factor</fullName>
    </alternativeName>
</protein>
<keyword evidence="9" id="KW-0726">Sexual differentiation</keyword>
<reference evidence="20" key="1">
    <citation type="submission" date="2025-08" db="UniProtKB">
        <authorList>
            <consortium name="RefSeq"/>
        </authorList>
    </citation>
    <scope>IDENTIFICATION</scope>
    <source>
        <tissue evidence="20">Gonads</tissue>
    </source>
</reference>
<evidence type="ECO:0000256" key="11">
    <source>
        <dbReference type="ARBA" id="ARBA00023159"/>
    </source>
</evidence>
<keyword evidence="5" id="KW-0863">Zinc-finger</keyword>
<dbReference type="SMART" id="SM00398">
    <property type="entry name" value="HMG"/>
    <property type="match status" value="1"/>
</dbReference>
<dbReference type="GO" id="GO:0007548">
    <property type="term" value="P:sex differentiation"/>
    <property type="evidence" value="ECO:0007669"/>
    <property type="project" value="UniProtKB-KW"/>
</dbReference>
<evidence type="ECO:0000256" key="1">
    <source>
        <dbReference type="ARBA" id="ARBA00004324"/>
    </source>
</evidence>
<evidence type="ECO:0000256" key="6">
    <source>
        <dbReference type="ARBA" id="ARBA00022782"/>
    </source>
</evidence>
<dbReference type="InterPro" id="IPR009071">
    <property type="entry name" value="HMG_box_dom"/>
</dbReference>
<dbReference type="GO" id="GO:0008270">
    <property type="term" value="F:zinc ion binding"/>
    <property type="evidence" value="ECO:0007669"/>
    <property type="project" value="UniProtKB-KW"/>
</dbReference>
<evidence type="ECO:0000313" key="19">
    <source>
        <dbReference type="Proteomes" id="UP000085678"/>
    </source>
</evidence>
<feature type="domain" description="HMG box" evidence="17">
    <location>
        <begin position="138"/>
        <end position="206"/>
    </location>
</feature>
<feature type="compositionally biased region" description="Polar residues" evidence="16">
    <location>
        <begin position="553"/>
        <end position="562"/>
    </location>
</feature>
<dbReference type="InParanoid" id="A0A1S3JHF1"/>
<keyword evidence="8" id="KW-0112">Calmodulin-binding</keyword>
<feature type="domain" description="CW-type" evidence="18">
    <location>
        <begin position="253"/>
        <end position="305"/>
    </location>
</feature>
<evidence type="ECO:0000256" key="5">
    <source>
        <dbReference type="ARBA" id="ARBA00022771"/>
    </source>
</evidence>
<keyword evidence="11" id="KW-0010">Activator</keyword>
<feature type="DNA-binding region" description="HMG box" evidence="15">
    <location>
        <begin position="138"/>
        <end position="206"/>
    </location>
</feature>
<gene>
    <name evidence="20" type="primary">LOC106173297</name>
</gene>
<dbReference type="Pfam" id="PF00505">
    <property type="entry name" value="HMG_box"/>
    <property type="match status" value="1"/>
</dbReference>
<evidence type="ECO:0000259" key="18">
    <source>
        <dbReference type="PROSITE" id="PS51050"/>
    </source>
</evidence>
<keyword evidence="19" id="KW-1185">Reference proteome</keyword>
<evidence type="ECO:0000256" key="16">
    <source>
        <dbReference type="SAM" id="MobiDB-lite"/>
    </source>
</evidence>
<evidence type="ECO:0000256" key="13">
    <source>
        <dbReference type="ARBA" id="ARBA00032498"/>
    </source>
</evidence>
<feature type="region of interest" description="Disordered" evidence="16">
    <location>
        <begin position="303"/>
        <end position="331"/>
    </location>
</feature>
<dbReference type="GO" id="GO:0016607">
    <property type="term" value="C:nuclear speck"/>
    <property type="evidence" value="ECO:0007669"/>
    <property type="project" value="UniProtKB-SubCell"/>
</dbReference>
<dbReference type="GO" id="GO:0000978">
    <property type="term" value="F:RNA polymerase II cis-regulatory region sequence-specific DNA binding"/>
    <property type="evidence" value="ECO:0007669"/>
    <property type="project" value="TreeGrafter"/>
</dbReference>
<name>A0A1S3JHF1_LINAN</name>
<dbReference type="PROSITE" id="PS50118">
    <property type="entry name" value="HMG_BOX_2"/>
    <property type="match status" value="1"/>
</dbReference>
<dbReference type="GO" id="GO:0005516">
    <property type="term" value="F:calmodulin binding"/>
    <property type="evidence" value="ECO:0007669"/>
    <property type="project" value="UniProtKB-KW"/>
</dbReference>
<keyword evidence="7" id="KW-0862">Zinc</keyword>
<dbReference type="PROSITE" id="PS51050">
    <property type="entry name" value="ZF_CW"/>
    <property type="match status" value="1"/>
</dbReference>
<dbReference type="InterPro" id="IPR011124">
    <property type="entry name" value="Znf_CW"/>
</dbReference>
<evidence type="ECO:0000256" key="8">
    <source>
        <dbReference type="ARBA" id="ARBA00022860"/>
    </source>
</evidence>
<dbReference type="RefSeq" id="XP_013409840.1">
    <property type="nucleotide sequence ID" value="XM_013554386.1"/>
</dbReference>
<feature type="compositionally biased region" description="Polar residues" evidence="16">
    <location>
        <begin position="69"/>
        <end position="80"/>
    </location>
</feature>
<evidence type="ECO:0000256" key="12">
    <source>
        <dbReference type="ARBA" id="ARBA00023163"/>
    </source>
</evidence>
<dbReference type="AlphaFoldDB" id="A0A1S3JHF1"/>
<dbReference type="Gene3D" id="3.30.40.100">
    <property type="match status" value="1"/>
</dbReference>
<accession>A0A1S3JHF1</accession>
<dbReference type="SUPFAM" id="SSF47095">
    <property type="entry name" value="HMG-box"/>
    <property type="match status" value="1"/>
</dbReference>
<feature type="region of interest" description="Disordered" evidence="16">
    <location>
        <begin position="203"/>
        <end position="227"/>
    </location>
</feature>
<feature type="region of interest" description="Disordered" evidence="16">
    <location>
        <begin position="534"/>
        <end position="569"/>
    </location>
</feature>
<keyword evidence="15" id="KW-0539">Nucleus</keyword>
<dbReference type="GeneID" id="106173297"/>
<evidence type="ECO:0000256" key="3">
    <source>
        <dbReference type="ARBA" id="ARBA00019052"/>
    </source>
</evidence>
<dbReference type="PANTHER" id="PTHR10270:SF161">
    <property type="entry name" value="SEX-DETERMINING REGION Y PROTEIN"/>
    <property type="match status" value="1"/>
</dbReference>
<dbReference type="InterPro" id="IPR050140">
    <property type="entry name" value="SRY-related_HMG-box_TF-like"/>
</dbReference>
<evidence type="ECO:0000256" key="14">
    <source>
        <dbReference type="ARBA" id="ARBA00045821"/>
    </source>
</evidence>
<keyword evidence="4" id="KW-0479">Metal-binding</keyword>